<evidence type="ECO:0000259" key="10">
    <source>
        <dbReference type="Pfam" id="PF00593"/>
    </source>
</evidence>
<organism evidence="12 13">
    <name type="scientific">Pontiella desulfatans</name>
    <dbReference type="NCBI Taxonomy" id="2750659"/>
    <lineage>
        <taxon>Bacteria</taxon>
        <taxon>Pseudomonadati</taxon>
        <taxon>Kiritimatiellota</taxon>
        <taxon>Kiritimatiellia</taxon>
        <taxon>Kiritimatiellales</taxon>
        <taxon>Pontiellaceae</taxon>
        <taxon>Pontiella</taxon>
    </lineage>
</organism>
<keyword evidence="13" id="KW-1185">Reference proteome</keyword>
<keyword evidence="3 8" id="KW-1134">Transmembrane beta strand</keyword>
<dbReference type="Gene3D" id="2.170.130.10">
    <property type="entry name" value="TonB-dependent receptor, plug domain"/>
    <property type="match status" value="1"/>
</dbReference>
<feature type="domain" description="TonB-dependent receptor-like beta-barrel" evidence="10">
    <location>
        <begin position="188"/>
        <end position="640"/>
    </location>
</feature>
<evidence type="ECO:0000313" key="12">
    <source>
        <dbReference type="EMBL" id="VGO14916.1"/>
    </source>
</evidence>
<evidence type="ECO:0000256" key="3">
    <source>
        <dbReference type="ARBA" id="ARBA00022452"/>
    </source>
</evidence>
<evidence type="ECO:0000256" key="4">
    <source>
        <dbReference type="ARBA" id="ARBA00022692"/>
    </source>
</evidence>
<evidence type="ECO:0000256" key="2">
    <source>
        <dbReference type="ARBA" id="ARBA00022448"/>
    </source>
</evidence>
<dbReference type="SUPFAM" id="SSF56935">
    <property type="entry name" value="Porins"/>
    <property type="match status" value="1"/>
</dbReference>
<dbReference type="InterPro" id="IPR039426">
    <property type="entry name" value="TonB-dep_rcpt-like"/>
</dbReference>
<proteinExistence type="inferred from homology"/>
<evidence type="ECO:0000256" key="5">
    <source>
        <dbReference type="ARBA" id="ARBA00023077"/>
    </source>
</evidence>
<dbReference type="PANTHER" id="PTHR30069:SF27">
    <property type="entry name" value="BLL4766 PROTEIN"/>
    <property type="match status" value="1"/>
</dbReference>
<sequence>MSIRLQIAALLVAVVPVFAGTNRAIVVSASRLDSLSADVLDVASDVTVIDRESIERSQSQSVPDLLRQKANVRFRSTTGKSMGGELAMRGFGENSGLRVLVIVDGHKMNRPDMGGIDWQQLPLDDIESIEVLRGGHGVLYGNHAVSGVVKITTRKGGEPSGFVKATLGGFGYEEYSARVSGAAGAFFGDVGVNDQRDEGYRENSLSWSKNANASIGVDFGEADSLVFRLAGGQNHVQFPGPLSYEQYLEDPMQSANDGTEYSDTDNARITALWDGGREWGDLQLEAGLNWRDTDWRLATRNGQNEQLGFSSTPIVKFGGDDTFVSLGLELRYDMLDFIGQEGSTVNTAEMARVTTGPFVWAEKDLTDSFTLSGGARYEYAWTEGKNVEYTTASVEEFLQNPWGILIPNPDYPASPELNEEASFEGDVEKDGWAADLALNWRPVDEYGFWIGYDRVYRYPALDETASYQGYPLADPLNKNLDPETGNNIEVGTKYISAPWTASASLFCLMMEDEIGYDEVENLNMNIGDTLRYGSDLFVGYDSGWFGASVGAELVRAEFDGGEHDGGTVPLVPKAHASTAAWLEPAEGFRLTGMYTWQSSQYQGGDFDNELPKLDAYGLLGLRIDYVMGKRFSVFAKIDNLLDKQYVDSAYYGGYYPGSGRAAYGGIKVGF</sequence>
<dbReference type="GO" id="GO:0044718">
    <property type="term" value="P:siderophore transmembrane transport"/>
    <property type="evidence" value="ECO:0007669"/>
    <property type="project" value="TreeGrafter"/>
</dbReference>
<dbReference type="PANTHER" id="PTHR30069">
    <property type="entry name" value="TONB-DEPENDENT OUTER MEMBRANE RECEPTOR"/>
    <property type="match status" value="1"/>
</dbReference>
<dbReference type="InterPro" id="IPR000531">
    <property type="entry name" value="Beta-barrel_TonB"/>
</dbReference>
<dbReference type="GO" id="GO:0009279">
    <property type="term" value="C:cell outer membrane"/>
    <property type="evidence" value="ECO:0007669"/>
    <property type="project" value="UniProtKB-SubCell"/>
</dbReference>
<comment type="similarity">
    <text evidence="8 9">Belongs to the TonB-dependent receptor family.</text>
</comment>
<evidence type="ECO:0000256" key="9">
    <source>
        <dbReference type="RuleBase" id="RU003357"/>
    </source>
</evidence>
<evidence type="ECO:0000313" key="13">
    <source>
        <dbReference type="Proteomes" id="UP000366872"/>
    </source>
</evidence>
<accession>A0A6C2U699</accession>
<dbReference type="PROSITE" id="PS52016">
    <property type="entry name" value="TONB_DEPENDENT_REC_3"/>
    <property type="match status" value="1"/>
</dbReference>
<dbReference type="Pfam" id="PF00593">
    <property type="entry name" value="TonB_dep_Rec_b-barrel"/>
    <property type="match status" value="1"/>
</dbReference>
<keyword evidence="7 8" id="KW-0998">Cell outer membrane</keyword>
<dbReference type="InterPro" id="IPR036942">
    <property type="entry name" value="Beta-barrel_TonB_sf"/>
</dbReference>
<dbReference type="Pfam" id="PF07715">
    <property type="entry name" value="Plug"/>
    <property type="match status" value="1"/>
</dbReference>
<keyword evidence="2 8" id="KW-0813">Transport</keyword>
<dbReference type="RefSeq" id="WP_136080536.1">
    <property type="nucleotide sequence ID" value="NZ_CAAHFG010000002.1"/>
</dbReference>
<keyword evidence="5 9" id="KW-0798">TonB box</keyword>
<evidence type="ECO:0000256" key="7">
    <source>
        <dbReference type="ARBA" id="ARBA00023237"/>
    </source>
</evidence>
<evidence type="ECO:0000256" key="1">
    <source>
        <dbReference type="ARBA" id="ARBA00004571"/>
    </source>
</evidence>
<dbReference type="EMBL" id="CAAHFG010000002">
    <property type="protein sequence ID" value="VGO14916.1"/>
    <property type="molecule type" value="Genomic_DNA"/>
</dbReference>
<reference evidence="12 13" key="1">
    <citation type="submission" date="2019-04" db="EMBL/GenBank/DDBJ databases">
        <authorList>
            <person name="Van Vliet M D."/>
        </authorList>
    </citation>
    <scope>NUCLEOTIDE SEQUENCE [LARGE SCALE GENOMIC DNA]</scope>
    <source>
        <strain evidence="12 13">F1</strain>
    </source>
</reference>
<gene>
    <name evidence="12" type="primary">btuB</name>
    <name evidence="12" type="ORF">PDESU_03486</name>
</gene>
<feature type="domain" description="TonB-dependent receptor plug" evidence="11">
    <location>
        <begin position="39"/>
        <end position="148"/>
    </location>
</feature>
<dbReference type="GO" id="GO:0015344">
    <property type="term" value="F:siderophore uptake transmembrane transporter activity"/>
    <property type="evidence" value="ECO:0007669"/>
    <property type="project" value="TreeGrafter"/>
</dbReference>
<dbReference type="InterPro" id="IPR012910">
    <property type="entry name" value="Plug_dom"/>
</dbReference>
<protein>
    <submittedName>
        <fullName evidence="12">Vitamin B12 transporter BtuB</fullName>
    </submittedName>
</protein>
<dbReference type="InterPro" id="IPR037066">
    <property type="entry name" value="Plug_dom_sf"/>
</dbReference>
<evidence type="ECO:0000256" key="6">
    <source>
        <dbReference type="ARBA" id="ARBA00023136"/>
    </source>
</evidence>
<keyword evidence="6 8" id="KW-0472">Membrane</keyword>
<dbReference type="Gene3D" id="2.40.170.20">
    <property type="entry name" value="TonB-dependent receptor, beta-barrel domain"/>
    <property type="match status" value="1"/>
</dbReference>
<evidence type="ECO:0000256" key="8">
    <source>
        <dbReference type="PROSITE-ProRule" id="PRU01360"/>
    </source>
</evidence>
<name>A0A6C2U699_PONDE</name>
<keyword evidence="4 8" id="KW-0812">Transmembrane</keyword>
<dbReference type="Proteomes" id="UP000366872">
    <property type="component" value="Unassembled WGS sequence"/>
</dbReference>
<evidence type="ECO:0000259" key="11">
    <source>
        <dbReference type="Pfam" id="PF07715"/>
    </source>
</evidence>
<comment type="subcellular location">
    <subcellularLocation>
        <location evidence="1 8">Cell outer membrane</location>
        <topology evidence="1 8">Multi-pass membrane protein</topology>
    </subcellularLocation>
</comment>
<dbReference type="AlphaFoldDB" id="A0A6C2U699"/>